<evidence type="ECO:0000313" key="5">
    <source>
        <dbReference type="EMBL" id="CRI06645.1"/>
    </source>
</evidence>
<dbReference type="PROSITE" id="PS50893">
    <property type="entry name" value="ABC_TRANSPORTER_2"/>
    <property type="match status" value="1"/>
</dbReference>
<evidence type="ECO:0000259" key="4">
    <source>
        <dbReference type="PROSITE" id="PS50893"/>
    </source>
</evidence>
<evidence type="ECO:0000256" key="3">
    <source>
        <dbReference type="ARBA" id="ARBA00022840"/>
    </source>
</evidence>
<evidence type="ECO:0000256" key="1">
    <source>
        <dbReference type="ARBA" id="ARBA00022448"/>
    </source>
</evidence>
<gene>
    <name evidence="5" type="ORF">BN424_mp0103</name>
</gene>
<dbReference type="AlphaFoldDB" id="A0A1Z5AX57"/>
<keyword evidence="2" id="KW-0547">Nucleotide-binding</keyword>
<dbReference type="GO" id="GO:0016887">
    <property type="term" value="F:ATP hydrolysis activity"/>
    <property type="evidence" value="ECO:0007669"/>
    <property type="project" value="InterPro"/>
</dbReference>
<dbReference type="PROSITE" id="PS00211">
    <property type="entry name" value="ABC_TRANSPORTER_1"/>
    <property type="match status" value="1"/>
</dbReference>
<keyword evidence="5" id="KW-0614">Plasmid</keyword>
<dbReference type="InterPro" id="IPR017871">
    <property type="entry name" value="ABC_transporter-like_CS"/>
</dbReference>
<organism evidence="5">
    <name type="scientific">Carnobacterium maltaromaticum</name>
    <name type="common">Carnobacterium piscicola</name>
    <dbReference type="NCBI Taxonomy" id="2751"/>
    <lineage>
        <taxon>Bacteria</taxon>
        <taxon>Bacillati</taxon>
        <taxon>Bacillota</taxon>
        <taxon>Bacilli</taxon>
        <taxon>Lactobacillales</taxon>
        <taxon>Carnobacteriaceae</taxon>
        <taxon>Carnobacterium</taxon>
    </lineage>
</organism>
<sequence length="329" mass="36721">MVPILEVQSLKKIFTKADGSAHTAVDGISFDLRAGEIFSFLGPNGAGKSTTINMITTQLSPSGGMIKIEGQDIRENPALARQKIGIVAQHNNLDRGLTALENLVFHGKYFGMGTAEAEERAHSLLEDFGLSDWKDDYVKSFSGGMAQRLKIARAIMHRPKLLFLDEPTTGLDPAYREILWKHVLTLNKKNHTTVFLTTHYMEEPQRFSDRVAIYNAGKIKAIGTIEELRELVPTANIIYLTLDQIPSGFEQFLQNDSAIRQVVKNDQKSLTIYPEDHKQALNKIINLVDKHNVTLENIQLSSTSLEDIYISLTDNKEGEKNNGTNANIN</sequence>
<dbReference type="SUPFAM" id="SSF52540">
    <property type="entry name" value="P-loop containing nucleoside triphosphate hydrolases"/>
    <property type="match status" value="1"/>
</dbReference>
<dbReference type="InterPro" id="IPR003439">
    <property type="entry name" value="ABC_transporter-like_ATP-bd"/>
</dbReference>
<name>A0A1Z5AX57_CARML</name>
<dbReference type="Gene3D" id="3.40.50.300">
    <property type="entry name" value="P-loop containing nucleotide triphosphate hydrolases"/>
    <property type="match status" value="1"/>
</dbReference>
<accession>A0A1Z5AX57</accession>
<reference evidence="5" key="1">
    <citation type="submission" date="2015-04" db="EMBL/GenBank/DDBJ databases">
        <title>Carnobacterium maltaromaticum LMA28 complete chromosome sequence.</title>
        <authorList>
            <person name="Borges F."/>
            <person name="Cailliez-Grimal C."/>
        </authorList>
    </citation>
    <scope>NUCLEOTIDE SEQUENCE [LARGE SCALE GENOMIC DNA]</scope>
    <source>
        <strain evidence="5">LMA28</strain>
        <plasmid evidence="5">megaplasmid</plasmid>
    </source>
</reference>
<protein>
    <submittedName>
        <fullName evidence="5">Daunorubicin resistance ABC superfamily ATP binding cassette transporter</fullName>
    </submittedName>
</protein>
<dbReference type="InterPro" id="IPR025302">
    <property type="entry name" value="DrrA1/2-like_C"/>
</dbReference>
<dbReference type="SMART" id="SM00382">
    <property type="entry name" value="AAA"/>
    <property type="match status" value="1"/>
</dbReference>
<dbReference type="InterPro" id="IPR027417">
    <property type="entry name" value="P-loop_NTPase"/>
</dbReference>
<dbReference type="GO" id="GO:0005524">
    <property type="term" value="F:ATP binding"/>
    <property type="evidence" value="ECO:0007669"/>
    <property type="project" value="UniProtKB-KW"/>
</dbReference>
<dbReference type="PANTHER" id="PTHR43582">
    <property type="entry name" value="LINEARMYCIN RESISTANCE ATP-BINDING PROTEIN LNRL"/>
    <property type="match status" value="1"/>
</dbReference>
<proteinExistence type="predicted"/>
<dbReference type="PANTHER" id="PTHR43582:SF4">
    <property type="entry name" value="ANTIBIOTIC RESISTANCE ABC TRANSPORTER ATP-BINDING PROTEIN"/>
    <property type="match status" value="1"/>
</dbReference>
<dbReference type="Pfam" id="PF13732">
    <property type="entry name" value="DrrA1-3_C"/>
    <property type="match status" value="1"/>
</dbReference>
<dbReference type="RefSeq" id="WP_035067049.1">
    <property type="nucleotide sequence ID" value="NZ_LN846931.1"/>
</dbReference>
<reference evidence="5" key="2">
    <citation type="submission" date="2015-04" db="EMBL/GenBank/DDBJ databases">
        <title>Carnobacterium maltaromaticum LMA28 plasmids.</title>
        <authorList>
            <person name="Cailliez-Grimal C."/>
            <person name="Iskandar C."/>
        </authorList>
    </citation>
    <scope>NUCLEOTIDE SEQUENCE [LARGE SCALE GENOMIC DNA]</scope>
    <source>
        <strain evidence="5">LMA28</strain>
        <plasmid evidence="5">megaplasmid</plasmid>
    </source>
</reference>
<dbReference type="Pfam" id="PF00005">
    <property type="entry name" value="ABC_tran"/>
    <property type="match status" value="1"/>
</dbReference>
<dbReference type="EMBL" id="LN846931">
    <property type="protein sequence ID" value="CRI06645.1"/>
    <property type="molecule type" value="Genomic_DNA"/>
</dbReference>
<feature type="domain" description="ABC transporter" evidence="4">
    <location>
        <begin position="5"/>
        <end position="241"/>
    </location>
</feature>
<keyword evidence="1" id="KW-0813">Transport</keyword>
<dbReference type="InterPro" id="IPR003593">
    <property type="entry name" value="AAA+_ATPase"/>
</dbReference>
<keyword evidence="3" id="KW-0067">ATP-binding</keyword>
<evidence type="ECO:0000256" key="2">
    <source>
        <dbReference type="ARBA" id="ARBA00022741"/>
    </source>
</evidence>
<geneLocation type="plasmid" evidence="5">
    <name>megaplasmid</name>
</geneLocation>